<reference evidence="1 2" key="1">
    <citation type="journal article" date="2016" name="Nat. Commun.">
        <title>Ectomycorrhizal ecology is imprinted in the genome of the dominant symbiotic fungus Cenococcum geophilum.</title>
        <authorList>
            <consortium name="DOE Joint Genome Institute"/>
            <person name="Peter M."/>
            <person name="Kohler A."/>
            <person name="Ohm R.A."/>
            <person name="Kuo A."/>
            <person name="Krutzmann J."/>
            <person name="Morin E."/>
            <person name="Arend M."/>
            <person name="Barry K.W."/>
            <person name="Binder M."/>
            <person name="Choi C."/>
            <person name="Clum A."/>
            <person name="Copeland A."/>
            <person name="Grisel N."/>
            <person name="Haridas S."/>
            <person name="Kipfer T."/>
            <person name="LaButti K."/>
            <person name="Lindquist E."/>
            <person name="Lipzen A."/>
            <person name="Maire R."/>
            <person name="Meier B."/>
            <person name="Mihaltcheva S."/>
            <person name="Molinier V."/>
            <person name="Murat C."/>
            <person name="Poggeler S."/>
            <person name="Quandt C.A."/>
            <person name="Sperisen C."/>
            <person name="Tritt A."/>
            <person name="Tisserant E."/>
            <person name="Crous P.W."/>
            <person name="Henrissat B."/>
            <person name="Nehls U."/>
            <person name="Egli S."/>
            <person name="Spatafora J.W."/>
            <person name="Grigoriev I.V."/>
            <person name="Martin F.M."/>
        </authorList>
    </citation>
    <scope>NUCLEOTIDE SEQUENCE [LARGE SCALE GENOMIC DNA]</scope>
    <source>
        <strain evidence="1 2">CBS 459.81</strain>
    </source>
</reference>
<organism evidence="1 2">
    <name type="scientific">Lepidopterella palustris CBS 459.81</name>
    <dbReference type="NCBI Taxonomy" id="1314670"/>
    <lineage>
        <taxon>Eukaryota</taxon>
        <taxon>Fungi</taxon>
        <taxon>Dikarya</taxon>
        <taxon>Ascomycota</taxon>
        <taxon>Pezizomycotina</taxon>
        <taxon>Dothideomycetes</taxon>
        <taxon>Pleosporomycetidae</taxon>
        <taxon>Mytilinidiales</taxon>
        <taxon>Argynnaceae</taxon>
        <taxon>Lepidopterella</taxon>
    </lineage>
</organism>
<accession>A0A8E2JCC9</accession>
<dbReference type="EMBL" id="KV745145">
    <property type="protein sequence ID" value="OCK77207.1"/>
    <property type="molecule type" value="Genomic_DNA"/>
</dbReference>
<dbReference type="OrthoDB" id="24670at2759"/>
<evidence type="ECO:0000313" key="2">
    <source>
        <dbReference type="Proteomes" id="UP000250266"/>
    </source>
</evidence>
<keyword evidence="2" id="KW-1185">Reference proteome</keyword>
<dbReference type="AlphaFoldDB" id="A0A8E2JCC9"/>
<dbReference type="InterPro" id="IPR019183">
    <property type="entry name" value="NAA25_NatB_aux_su"/>
</dbReference>
<sequence length="920" mass="104901">MAVNPDKLMEKLKQLQIKFDRPKIALKECNKRLQKHPKDPYMLAWKFGLLSETDPEAAWLVYHDLCKLNPSITDKNLLLQIYFVAVTTKQCDGERCNFAPPEIQALWLNVAKSMKLRSERVIALQEILAAAVQTDCWGDAQSALLHLRKELPNDANCYFLYIAASQLSSSKLKLIGKKNESDLAGILAYRHVLKAIQNSSSKSASMERITSARQLRFVAQIYKHHGRWKELIELLNCDQEYVQSIIAANQVEFVQLKLTGMEQAQMWQPLWEFTVGLLTRSVKPSGEITWGNDWKLWRSMLLAIEMLPPSEENKKTASDLIAFSCEHKPSREAFLAWMTFAARCCHNRLLTICQKYWDAFSGFNCCFDDLRKFVEQFDSKQRKAFLNHASKAAHAAGLKEKHNQDWSRWLQTEINSLKFDYLLSISRPNTRKRTVIEPFVINCLDLYHLSNEIGHEPNPELGVLAIMGLVHLAIMLGSPDDGHLMLQAGALAHFLHVQQKDHKNRPLLLLSIRLHLFLGFGSYALSLWPFLGVKEILLETVSHTLLSQISINHPFDSGPNASVHSHQSTRLASPDGILRDTIRTFSRTLGKLNQFLGADFTQLEYDQVLENSEFRDQLEYSLVKHMWILERRRIARLSGVPCDQEDLGLVKSHLESLKDHRDMNVGPNFESTGSQGLDALLFPLGYPDEYWFSNAVLVDEICSTLARESPMIRNRDTRYILEKIQPNPVSLTLGRLENLFMNGWGSIRAITAQVVLDEEWGNIPISETFQTLNNWFQIVEQMIPKWGVIFGNTIYPKSRMLQLFFQVLEILQAVSRLCDSAFACLKKKTSRLKGKFTKEDVDKLALLTEGVYKSIRKCADDKIQSVQRDGVKPFLASFRHGATGACLEKTFNHEALLDAAKEFAHSTEDAVSGILKVKLK</sequence>
<name>A0A8E2JCC9_9PEZI</name>
<dbReference type="Proteomes" id="UP000250266">
    <property type="component" value="Unassembled WGS sequence"/>
</dbReference>
<evidence type="ECO:0000313" key="1">
    <source>
        <dbReference type="EMBL" id="OCK77207.1"/>
    </source>
</evidence>
<dbReference type="Pfam" id="PF09797">
    <property type="entry name" value="NatB_MDM20"/>
    <property type="match status" value="1"/>
</dbReference>
<protein>
    <submittedName>
        <fullName evidence="1">Uncharacterized protein</fullName>
    </submittedName>
</protein>
<proteinExistence type="predicted"/>
<gene>
    <name evidence="1" type="ORF">K432DRAFT_428168</name>
</gene>